<dbReference type="AlphaFoldDB" id="A0A067QGS3"/>
<proteinExistence type="predicted"/>
<evidence type="ECO:0000313" key="4">
    <source>
        <dbReference type="Proteomes" id="UP000027135"/>
    </source>
</evidence>
<evidence type="ECO:0000313" key="3">
    <source>
        <dbReference type="EMBL" id="KDR07312.1"/>
    </source>
</evidence>
<organism evidence="3 4">
    <name type="scientific">Zootermopsis nevadensis</name>
    <name type="common">Dampwood termite</name>
    <dbReference type="NCBI Taxonomy" id="136037"/>
    <lineage>
        <taxon>Eukaryota</taxon>
        <taxon>Metazoa</taxon>
        <taxon>Ecdysozoa</taxon>
        <taxon>Arthropoda</taxon>
        <taxon>Hexapoda</taxon>
        <taxon>Insecta</taxon>
        <taxon>Pterygota</taxon>
        <taxon>Neoptera</taxon>
        <taxon>Polyneoptera</taxon>
        <taxon>Dictyoptera</taxon>
        <taxon>Blattodea</taxon>
        <taxon>Blattoidea</taxon>
        <taxon>Termitoidae</taxon>
        <taxon>Termopsidae</taxon>
        <taxon>Zootermopsis</taxon>
    </lineage>
</organism>
<feature type="compositionally biased region" description="Basic and acidic residues" evidence="1">
    <location>
        <begin position="586"/>
        <end position="628"/>
    </location>
</feature>
<dbReference type="Proteomes" id="UP000027135">
    <property type="component" value="Unassembled WGS sequence"/>
</dbReference>
<dbReference type="OrthoDB" id="6157464at2759"/>
<dbReference type="FunCoup" id="A0A067QGS3">
    <property type="interactions" value="26"/>
</dbReference>
<feature type="region of interest" description="Disordered" evidence="1">
    <location>
        <begin position="1"/>
        <end position="304"/>
    </location>
</feature>
<dbReference type="PROSITE" id="PS51082">
    <property type="entry name" value="WH2"/>
    <property type="match status" value="1"/>
</dbReference>
<name>A0A067QGS3_ZOONE</name>
<feature type="region of interest" description="Disordered" evidence="1">
    <location>
        <begin position="430"/>
        <end position="477"/>
    </location>
</feature>
<feature type="compositionally biased region" description="Polar residues" evidence="1">
    <location>
        <begin position="135"/>
        <end position="150"/>
    </location>
</feature>
<dbReference type="SUPFAM" id="SSF57997">
    <property type="entry name" value="Tropomyosin"/>
    <property type="match status" value="1"/>
</dbReference>
<feature type="compositionally biased region" description="Low complexity" evidence="1">
    <location>
        <begin position="78"/>
        <end position="104"/>
    </location>
</feature>
<dbReference type="eggNOG" id="ENOG502QVYP">
    <property type="taxonomic scope" value="Eukaryota"/>
</dbReference>
<feature type="region of interest" description="Disordered" evidence="1">
    <location>
        <begin position="502"/>
        <end position="691"/>
    </location>
</feature>
<feature type="compositionally biased region" description="Basic and acidic residues" evidence="1">
    <location>
        <begin position="675"/>
        <end position="691"/>
    </location>
</feature>
<feature type="compositionally biased region" description="Basic and acidic residues" evidence="1">
    <location>
        <begin position="183"/>
        <end position="234"/>
    </location>
</feature>
<feature type="compositionally biased region" description="Basic and acidic residues" evidence="1">
    <location>
        <begin position="568"/>
        <end position="578"/>
    </location>
</feature>
<dbReference type="GO" id="GO:0003779">
    <property type="term" value="F:actin binding"/>
    <property type="evidence" value="ECO:0007669"/>
    <property type="project" value="InterPro"/>
</dbReference>
<feature type="compositionally biased region" description="Acidic residues" evidence="1">
    <location>
        <begin position="540"/>
        <end position="567"/>
    </location>
</feature>
<protein>
    <recommendedName>
        <fullName evidence="2">WH2 domain-containing protein</fullName>
    </recommendedName>
</protein>
<feature type="compositionally biased region" description="Pro residues" evidence="1">
    <location>
        <begin position="235"/>
        <end position="248"/>
    </location>
</feature>
<dbReference type="OMA" id="EEMKRMY"/>
<keyword evidence="4" id="KW-1185">Reference proteome</keyword>
<evidence type="ECO:0000256" key="1">
    <source>
        <dbReference type="SAM" id="MobiDB-lite"/>
    </source>
</evidence>
<feature type="compositionally biased region" description="Acidic residues" evidence="1">
    <location>
        <begin position="635"/>
        <end position="667"/>
    </location>
</feature>
<dbReference type="EMBL" id="KK853478">
    <property type="protein sequence ID" value="KDR07312.1"/>
    <property type="molecule type" value="Genomic_DNA"/>
</dbReference>
<feature type="compositionally biased region" description="Basic and acidic residues" evidence="1">
    <location>
        <begin position="430"/>
        <end position="473"/>
    </location>
</feature>
<dbReference type="InterPro" id="IPR003124">
    <property type="entry name" value="WH2_dom"/>
</dbReference>
<dbReference type="Pfam" id="PF02205">
    <property type="entry name" value="WH2"/>
    <property type="match status" value="1"/>
</dbReference>
<accession>A0A067QGS3</accession>
<feature type="domain" description="WH2" evidence="2">
    <location>
        <begin position="321"/>
        <end position="338"/>
    </location>
</feature>
<sequence>MPPVFIHQMPAINPGDAASNGPQQQQRTTFRPPWVKEGPEPLPLPTAPWTLARTRQRAPEAQEAVPVKTTLKPVSRKNSTATSNNAAAADNSSNSSGSSGAANNELPPVRKTSKITIIPSRPLGDGAIPKENGHDASNTATTNSKPTSSKKQQDATETRSRSSKSQASQVKEIPIEIKSTTKPKQEEQKQKSSNKLEVDQKLKSGNKQQEEQKQKSNNKLQEEPKQNNKVESKPPEPPAPPMPPPPMPGLDITPMSESKVEKLETLRSRPRKRPDWGAMMKEVESGSRRLKHVQSNDRSSPLLPKVKVKDRFMYESEKPNVHNQLLKEIQSGINLKRVQTNDRSRPQLDGLRKFRRQMTIEEQIQKAETEENEVEPDELDDIDKVRDDLQSTKQMLALELRNKEAMERENKKLLTRILNLEIEIEKERAAKMQTEEKSPQAKSEADEQEKHKLEKKLEVAQRSAEEMEIKYHDTAGQLDMVRADLEEVLRKNQALERKLQVSLLNQDKGSEQPLRKQPSTKKLAAPAKESNSNMQQQSKDDDEEESEYEEETDTETESSSEEDDAEALQERRTARELKLLATKLKSFKEKEEVTRKERHSLRDQLKKQQKILSEERKKYKVLQKEVDKMANLMKDDDEGSEEEEEPEESEESESESESEESEEEVSDGDLPQDAPAEKRKQNLSERGKRHENCLAALRKGNYLLKANIDRIKDDLFKQKEMSLRLQEDLNSVLAELG</sequence>
<feature type="compositionally biased region" description="Basic and acidic residues" evidence="1">
    <location>
        <begin position="151"/>
        <end position="160"/>
    </location>
</feature>
<gene>
    <name evidence="3" type="ORF">L798_03093</name>
</gene>
<evidence type="ECO:0000259" key="2">
    <source>
        <dbReference type="PROSITE" id="PS51082"/>
    </source>
</evidence>
<feature type="compositionally biased region" description="Basic and acidic residues" evidence="1">
    <location>
        <begin position="258"/>
        <end position="267"/>
    </location>
</feature>
<reference evidence="3 4" key="1">
    <citation type="journal article" date="2014" name="Nat. Commun.">
        <title>Molecular traces of alternative social organization in a termite genome.</title>
        <authorList>
            <person name="Terrapon N."/>
            <person name="Li C."/>
            <person name="Robertson H.M."/>
            <person name="Ji L."/>
            <person name="Meng X."/>
            <person name="Booth W."/>
            <person name="Chen Z."/>
            <person name="Childers C.P."/>
            <person name="Glastad K.M."/>
            <person name="Gokhale K."/>
            <person name="Gowin J."/>
            <person name="Gronenberg W."/>
            <person name="Hermansen R.A."/>
            <person name="Hu H."/>
            <person name="Hunt B.G."/>
            <person name="Huylmans A.K."/>
            <person name="Khalil S.M."/>
            <person name="Mitchell R.D."/>
            <person name="Munoz-Torres M.C."/>
            <person name="Mustard J.A."/>
            <person name="Pan H."/>
            <person name="Reese J.T."/>
            <person name="Scharf M.E."/>
            <person name="Sun F."/>
            <person name="Vogel H."/>
            <person name="Xiao J."/>
            <person name="Yang W."/>
            <person name="Yang Z."/>
            <person name="Yang Z."/>
            <person name="Zhou J."/>
            <person name="Zhu J."/>
            <person name="Brent C.S."/>
            <person name="Elsik C.G."/>
            <person name="Goodisman M.A."/>
            <person name="Liberles D.A."/>
            <person name="Roe R.M."/>
            <person name="Vargo E.L."/>
            <person name="Vilcinskas A."/>
            <person name="Wang J."/>
            <person name="Bornberg-Bauer E."/>
            <person name="Korb J."/>
            <person name="Zhang G."/>
            <person name="Liebig J."/>
        </authorList>
    </citation>
    <scope>NUCLEOTIDE SEQUENCE [LARGE SCALE GENOMIC DNA]</scope>
    <source>
        <tissue evidence="3">Whole organism</tissue>
    </source>
</reference>
<dbReference type="STRING" id="136037.A0A067QGS3"/>
<dbReference type="InParanoid" id="A0A067QGS3"/>